<dbReference type="InterPro" id="IPR036291">
    <property type="entry name" value="NAD(P)-bd_dom_sf"/>
</dbReference>
<evidence type="ECO:0000313" key="2">
    <source>
        <dbReference type="EMBL" id="PJZ70753.1"/>
    </source>
</evidence>
<proteinExistence type="predicted"/>
<protein>
    <submittedName>
        <fullName evidence="3">Glutamyl-tRNA reductase</fullName>
    </submittedName>
</protein>
<name>A0A2M9ZPR2_9LEPT</name>
<evidence type="ECO:0000313" key="3">
    <source>
        <dbReference type="EMBL" id="PJZ73961.1"/>
    </source>
</evidence>
<dbReference type="InterPro" id="IPR015895">
    <property type="entry name" value="4pyrrol_synth_GluRdtase_N"/>
</dbReference>
<dbReference type="SUPFAM" id="SSF51735">
    <property type="entry name" value="NAD(P)-binding Rossmann-fold domains"/>
    <property type="match status" value="1"/>
</dbReference>
<reference evidence="4 5" key="1">
    <citation type="submission" date="2017-07" db="EMBL/GenBank/DDBJ databases">
        <title>Leptospira spp. isolated from tropical soils.</title>
        <authorList>
            <person name="Thibeaux R."/>
            <person name="Iraola G."/>
            <person name="Ferres I."/>
            <person name="Bierque E."/>
            <person name="Girault D."/>
            <person name="Soupe-Gilbert M.-E."/>
            <person name="Picardeau M."/>
            <person name="Goarant C."/>
        </authorList>
    </citation>
    <scope>NUCLEOTIDE SEQUENCE [LARGE SCALE GENOMIC DNA]</scope>
    <source>
        <strain evidence="3 5">FH1-B-B1</strain>
        <strain evidence="2 4">FH1-B-C1</strain>
    </source>
</reference>
<dbReference type="Proteomes" id="UP000231990">
    <property type="component" value="Unassembled WGS sequence"/>
</dbReference>
<dbReference type="Gene3D" id="3.30.460.30">
    <property type="entry name" value="Glutamyl-tRNA reductase, N-terminal domain"/>
    <property type="match status" value="1"/>
</dbReference>
<dbReference type="RefSeq" id="WP_100712758.1">
    <property type="nucleotide sequence ID" value="NZ_NPDY01000002.1"/>
</dbReference>
<sequence length="297" mass="34337">MWSTLKVYHSETNQKEALFSSDAFLWKTCMRTIWVTDSRLHPEFISVSSSWEVRTGFEAYRLLLEIVSGLRSKLFGETEVLAQFKERFKNGELPSSAFGEYLAKLRDNLIEDSRELRSGYLQNLGEQSYGGLAHKYLSEFLPKSHSVSMIGTGQLAEKMLPWLRKSDRTVNLVGRNPNRLLSLSNAHPCKAVLLSDWQPAQEAWVIAAPIDLEDWMKYLEPGSLVLDFREEVLEKSWPEGVRYISFAEMLSSLKETEARTHKTKLELNSVIERLLEDREYEPRQFVFGWEDLPCPSF</sequence>
<dbReference type="GO" id="GO:0008883">
    <property type="term" value="F:glutamyl-tRNA reductase activity"/>
    <property type="evidence" value="ECO:0007669"/>
    <property type="project" value="InterPro"/>
</dbReference>
<evidence type="ECO:0000313" key="5">
    <source>
        <dbReference type="Proteomes" id="UP000231990"/>
    </source>
</evidence>
<dbReference type="InterPro" id="IPR036343">
    <property type="entry name" value="GluRdtase_N_sf"/>
</dbReference>
<accession>A0A2M9ZPR2</accession>
<dbReference type="GO" id="GO:0033014">
    <property type="term" value="P:tetrapyrrole biosynthetic process"/>
    <property type="evidence" value="ECO:0007669"/>
    <property type="project" value="InterPro"/>
</dbReference>
<dbReference type="Gene3D" id="3.40.50.720">
    <property type="entry name" value="NAD(P)-binding Rossmann-like Domain"/>
    <property type="match status" value="1"/>
</dbReference>
<evidence type="ECO:0000259" key="1">
    <source>
        <dbReference type="Pfam" id="PF05201"/>
    </source>
</evidence>
<dbReference type="EMBL" id="NPDY01000002">
    <property type="protein sequence ID" value="PJZ70753.1"/>
    <property type="molecule type" value="Genomic_DNA"/>
</dbReference>
<dbReference type="GO" id="GO:0050661">
    <property type="term" value="F:NADP binding"/>
    <property type="evidence" value="ECO:0007669"/>
    <property type="project" value="InterPro"/>
</dbReference>
<dbReference type="SUPFAM" id="SSF69742">
    <property type="entry name" value="Glutamyl tRNA-reductase catalytic, N-terminal domain"/>
    <property type="match status" value="1"/>
</dbReference>
<organism evidence="3 5">
    <name type="scientific">Leptospira perolatii</name>
    <dbReference type="NCBI Taxonomy" id="2023191"/>
    <lineage>
        <taxon>Bacteria</taxon>
        <taxon>Pseudomonadati</taxon>
        <taxon>Spirochaetota</taxon>
        <taxon>Spirochaetia</taxon>
        <taxon>Leptospirales</taxon>
        <taxon>Leptospiraceae</taxon>
        <taxon>Leptospira</taxon>
    </lineage>
</organism>
<gene>
    <name evidence="2" type="ORF">CH360_04330</name>
    <name evidence="3" type="ORF">CH373_07470</name>
</gene>
<dbReference type="Proteomes" id="UP000231962">
    <property type="component" value="Unassembled WGS sequence"/>
</dbReference>
<dbReference type="OrthoDB" id="5289779at2"/>
<comment type="caution">
    <text evidence="3">The sequence shown here is derived from an EMBL/GenBank/DDBJ whole genome shotgun (WGS) entry which is preliminary data.</text>
</comment>
<evidence type="ECO:0000313" key="4">
    <source>
        <dbReference type="Proteomes" id="UP000231962"/>
    </source>
</evidence>
<dbReference type="AlphaFoldDB" id="A0A2M9ZPR2"/>
<feature type="domain" description="Glutamyl-tRNA reductase N-terminal" evidence="1">
    <location>
        <begin position="46"/>
        <end position="117"/>
    </location>
</feature>
<keyword evidence="4" id="KW-1185">Reference proteome</keyword>
<dbReference type="EMBL" id="NPDZ01000003">
    <property type="protein sequence ID" value="PJZ73961.1"/>
    <property type="molecule type" value="Genomic_DNA"/>
</dbReference>
<dbReference type="Pfam" id="PF05201">
    <property type="entry name" value="GlutR_N"/>
    <property type="match status" value="1"/>
</dbReference>